<keyword evidence="2" id="KW-0472">Membrane</keyword>
<feature type="region of interest" description="Disordered" evidence="1">
    <location>
        <begin position="1"/>
        <end position="47"/>
    </location>
</feature>
<keyword evidence="2" id="KW-1133">Transmembrane helix</keyword>
<accession>A0A6A6T3R5</accession>
<keyword evidence="4" id="KW-1185">Reference proteome</keyword>
<name>A0A6A6T3R5_9PLEO</name>
<evidence type="ECO:0000256" key="2">
    <source>
        <dbReference type="SAM" id="Phobius"/>
    </source>
</evidence>
<sequence>MADLHESSPRSYTYKAPDHQDSGFDEEPESERVDSGAGIDTTPTPTYASARVTEQTRLLPLSSSRRRIQRTVPVWMGVCVVAGLFAWGCLCAIYVTSVRKG</sequence>
<dbReference type="EMBL" id="MU004372">
    <property type="protein sequence ID" value="KAF2653957.1"/>
    <property type="molecule type" value="Genomic_DNA"/>
</dbReference>
<reference evidence="3" key="1">
    <citation type="journal article" date="2020" name="Stud. Mycol.">
        <title>101 Dothideomycetes genomes: a test case for predicting lifestyles and emergence of pathogens.</title>
        <authorList>
            <person name="Haridas S."/>
            <person name="Albert R."/>
            <person name="Binder M."/>
            <person name="Bloem J."/>
            <person name="Labutti K."/>
            <person name="Salamov A."/>
            <person name="Andreopoulos B."/>
            <person name="Baker S."/>
            <person name="Barry K."/>
            <person name="Bills G."/>
            <person name="Bluhm B."/>
            <person name="Cannon C."/>
            <person name="Castanera R."/>
            <person name="Culley D."/>
            <person name="Daum C."/>
            <person name="Ezra D."/>
            <person name="Gonzalez J."/>
            <person name="Henrissat B."/>
            <person name="Kuo A."/>
            <person name="Liang C."/>
            <person name="Lipzen A."/>
            <person name="Lutzoni F."/>
            <person name="Magnuson J."/>
            <person name="Mondo S."/>
            <person name="Nolan M."/>
            <person name="Ohm R."/>
            <person name="Pangilinan J."/>
            <person name="Park H.-J."/>
            <person name="Ramirez L."/>
            <person name="Alfaro M."/>
            <person name="Sun H."/>
            <person name="Tritt A."/>
            <person name="Yoshinaga Y."/>
            <person name="Zwiers L.-H."/>
            <person name="Turgeon B."/>
            <person name="Goodwin S."/>
            <person name="Spatafora J."/>
            <person name="Crous P."/>
            <person name="Grigoriev I."/>
        </authorList>
    </citation>
    <scope>NUCLEOTIDE SEQUENCE</scope>
    <source>
        <strain evidence="3">CBS 122681</strain>
    </source>
</reference>
<feature type="transmembrane region" description="Helical" evidence="2">
    <location>
        <begin position="72"/>
        <end position="95"/>
    </location>
</feature>
<evidence type="ECO:0000256" key="1">
    <source>
        <dbReference type="SAM" id="MobiDB-lite"/>
    </source>
</evidence>
<gene>
    <name evidence="3" type="ORF">K491DRAFT_694265</name>
</gene>
<protein>
    <submittedName>
        <fullName evidence="3">Uncharacterized protein</fullName>
    </submittedName>
</protein>
<dbReference type="Proteomes" id="UP000799324">
    <property type="component" value="Unassembled WGS sequence"/>
</dbReference>
<organism evidence="3 4">
    <name type="scientific">Lophiostoma macrostomum CBS 122681</name>
    <dbReference type="NCBI Taxonomy" id="1314788"/>
    <lineage>
        <taxon>Eukaryota</taxon>
        <taxon>Fungi</taxon>
        <taxon>Dikarya</taxon>
        <taxon>Ascomycota</taxon>
        <taxon>Pezizomycotina</taxon>
        <taxon>Dothideomycetes</taxon>
        <taxon>Pleosporomycetidae</taxon>
        <taxon>Pleosporales</taxon>
        <taxon>Lophiostomataceae</taxon>
        <taxon>Lophiostoma</taxon>
    </lineage>
</organism>
<evidence type="ECO:0000313" key="3">
    <source>
        <dbReference type="EMBL" id="KAF2653957.1"/>
    </source>
</evidence>
<keyword evidence="2" id="KW-0812">Transmembrane</keyword>
<dbReference type="AlphaFoldDB" id="A0A6A6T3R5"/>
<proteinExistence type="predicted"/>
<evidence type="ECO:0000313" key="4">
    <source>
        <dbReference type="Proteomes" id="UP000799324"/>
    </source>
</evidence>